<evidence type="ECO:0000313" key="2">
    <source>
        <dbReference type="Proteomes" id="UP000054018"/>
    </source>
</evidence>
<name>A0A0C9YLU1_9AGAM</name>
<dbReference type="OrthoDB" id="2639200at2759"/>
<reference evidence="2" key="2">
    <citation type="submission" date="2015-01" db="EMBL/GenBank/DDBJ databases">
        <title>Evolutionary Origins and Diversification of the Mycorrhizal Mutualists.</title>
        <authorList>
            <consortium name="DOE Joint Genome Institute"/>
            <consortium name="Mycorrhizal Genomics Consortium"/>
            <person name="Kohler A."/>
            <person name="Kuo A."/>
            <person name="Nagy L.G."/>
            <person name="Floudas D."/>
            <person name="Copeland A."/>
            <person name="Barry K.W."/>
            <person name="Cichocki N."/>
            <person name="Veneault-Fourrey C."/>
            <person name="LaButti K."/>
            <person name="Lindquist E.A."/>
            <person name="Lipzen A."/>
            <person name="Lundell T."/>
            <person name="Morin E."/>
            <person name="Murat C."/>
            <person name="Riley R."/>
            <person name="Ohm R."/>
            <person name="Sun H."/>
            <person name="Tunlid A."/>
            <person name="Henrissat B."/>
            <person name="Grigoriev I.V."/>
            <person name="Hibbett D.S."/>
            <person name="Martin F."/>
        </authorList>
    </citation>
    <scope>NUCLEOTIDE SEQUENCE [LARGE SCALE GENOMIC DNA]</scope>
    <source>
        <strain evidence="2">441</strain>
    </source>
</reference>
<gene>
    <name evidence="1" type="ORF">PISMIDRAFT_68553</name>
</gene>
<organism evidence="1 2">
    <name type="scientific">Pisolithus microcarpus 441</name>
    <dbReference type="NCBI Taxonomy" id="765257"/>
    <lineage>
        <taxon>Eukaryota</taxon>
        <taxon>Fungi</taxon>
        <taxon>Dikarya</taxon>
        <taxon>Basidiomycota</taxon>
        <taxon>Agaricomycotina</taxon>
        <taxon>Agaricomycetes</taxon>
        <taxon>Agaricomycetidae</taxon>
        <taxon>Boletales</taxon>
        <taxon>Sclerodermatineae</taxon>
        <taxon>Pisolithaceae</taxon>
        <taxon>Pisolithus</taxon>
    </lineage>
</organism>
<reference evidence="1 2" key="1">
    <citation type="submission" date="2014-04" db="EMBL/GenBank/DDBJ databases">
        <authorList>
            <consortium name="DOE Joint Genome Institute"/>
            <person name="Kuo A."/>
            <person name="Kohler A."/>
            <person name="Costa M.D."/>
            <person name="Nagy L.G."/>
            <person name="Floudas D."/>
            <person name="Copeland A."/>
            <person name="Barry K.W."/>
            <person name="Cichocki N."/>
            <person name="Veneault-Fourrey C."/>
            <person name="LaButti K."/>
            <person name="Lindquist E.A."/>
            <person name="Lipzen A."/>
            <person name="Lundell T."/>
            <person name="Morin E."/>
            <person name="Murat C."/>
            <person name="Sun H."/>
            <person name="Tunlid A."/>
            <person name="Henrissat B."/>
            <person name="Grigoriev I.V."/>
            <person name="Hibbett D.S."/>
            <person name="Martin F."/>
            <person name="Nordberg H.P."/>
            <person name="Cantor M.N."/>
            <person name="Hua S.X."/>
        </authorList>
    </citation>
    <scope>NUCLEOTIDE SEQUENCE [LARGE SCALE GENOMIC DNA]</scope>
    <source>
        <strain evidence="1 2">441</strain>
    </source>
</reference>
<proteinExistence type="predicted"/>
<dbReference type="HOGENOM" id="CLU_119825_1_0_1"/>
<dbReference type="AlphaFoldDB" id="A0A0C9YLU1"/>
<sequence length="58" mass="7107">VRINVLQLLHNVKTCWDSIYYMIHCLCYLYQPIDSFLDRPNNKDMKKYKLSPMQWNVL</sequence>
<accession>A0A0C9YLU1</accession>
<dbReference type="Proteomes" id="UP000054018">
    <property type="component" value="Unassembled WGS sequence"/>
</dbReference>
<feature type="non-terminal residue" evidence="1">
    <location>
        <position position="1"/>
    </location>
</feature>
<dbReference type="EMBL" id="KN833920">
    <property type="protein sequence ID" value="KIK14849.1"/>
    <property type="molecule type" value="Genomic_DNA"/>
</dbReference>
<keyword evidence="2" id="KW-1185">Reference proteome</keyword>
<evidence type="ECO:0000313" key="1">
    <source>
        <dbReference type="EMBL" id="KIK14849.1"/>
    </source>
</evidence>
<protein>
    <submittedName>
        <fullName evidence="1">Uncharacterized protein</fullName>
    </submittedName>
</protein>
<feature type="non-terminal residue" evidence="1">
    <location>
        <position position="58"/>
    </location>
</feature>